<dbReference type="AlphaFoldDB" id="A0A8T0GVZ8"/>
<keyword evidence="2" id="KW-1185">Reference proteome</keyword>
<dbReference type="OrthoDB" id="10596944at2759"/>
<comment type="caution">
    <text evidence="1">The sequence shown here is derived from an EMBL/GenBank/DDBJ whole genome shotgun (WGS) entry which is preliminary data.</text>
</comment>
<evidence type="ECO:0000313" key="2">
    <source>
        <dbReference type="Proteomes" id="UP000822688"/>
    </source>
</evidence>
<evidence type="ECO:0000313" key="1">
    <source>
        <dbReference type="EMBL" id="KAG0563210.1"/>
    </source>
</evidence>
<reference evidence="1" key="1">
    <citation type="submission" date="2020-06" db="EMBL/GenBank/DDBJ databases">
        <title>WGS assembly of Ceratodon purpureus strain R40.</title>
        <authorList>
            <person name="Carey S.B."/>
            <person name="Jenkins J."/>
            <person name="Shu S."/>
            <person name="Lovell J.T."/>
            <person name="Sreedasyam A."/>
            <person name="Maumus F."/>
            <person name="Tiley G.P."/>
            <person name="Fernandez-Pozo N."/>
            <person name="Barry K."/>
            <person name="Chen C."/>
            <person name="Wang M."/>
            <person name="Lipzen A."/>
            <person name="Daum C."/>
            <person name="Saski C.A."/>
            <person name="Payton A.C."/>
            <person name="Mcbreen J.C."/>
            <person name="Conrad R.E."/>
            <person name="Kollar L.M."/>
            <person name="Olsson S."/>
            <person name="Huttunen S."/>
            <person name="Landis J.B."/>
            <person name="Wickett N.J."/>
            <person name="Johnson M.G."/>
            <person name="Rensing S.A."/>
            <person name="Grimwood J."/>
            <person name="Schmutz J."/>
            <person name="Mcdaniel S.F."/>
        </authorList>
    </citation>
    <scope>NUCLEOTIDE SEQUENCE</scope>
    <source>
        <strain evidence="1">R40</strain>
    </source>
</reference>
<sequence length="211" mass="23386">MWNRRFKTLITDSKERGKILIKLLALPESERDLIFDDGDDAVVTSLLSLIEEDTSPPRLVYRMQNNVGFARMTLQTPYTAPFEDDFMIDTGCGMELLLPKSYHEQVQVTAVLVKKGSGEFAMKKVKYLTPFVLTDAQVPEGGIFEEAPMPHVSDDIQPMDINAILRLSSTSTSDVGGGCILGLPGLLSLGLEVHVSKQYLYPTSIVRALAY</sequence>
<dbReference type="Proteomes" id="UP000822688">
    <property type="component" value="Chromosome 8"/>
</dbReference>
<protein>
    <submittedName>
        <fullName evidence="1">Uncharacterized protein</fullName>
    </submittedName>
</protein>
<organism evidence="1 2">
    <name type="scientific">Ceratodon purpureus</name>
    <name type="common">Fire moss</name>
    <name type="synonym">Dicranum purpureum</name>
    <dbReference type="NCBI Taxonomy" id="3225"/>
    <lineage>
        <taxon>Eukaryota</taxon>
        <taxon>Viridiplantae</taxon>
        <taxon>Streptophyta</taxon>
        <taxon>Embryophyta</taxon>
        <taxon>Bryophyta</taxon>
        <taxon>Bryophytina</taxon>
        <taxon>Bryopsida</taxon>
        <taxon>Dicranidae</taxon>
        <taxon>Pseudoditrichales</taxon>
        <taxon>Ditrichaceae</taxon>
        <taxon>Ceratodon</taxon>
    </lineage>
</organism>
<gene>
    <name evidence="1" type="ORF">KC19_8G012200</name>
</gene>
<name>A0A8T0GVZ8_CERPU</name>
<proteinExistence type="predicted"/>
<dbReference type="EMBL" id="CM026429">
    <property type="protein sequence ID" value="KAG0563210.1"/>
    <property type="molecule type" value="Genomic_DNA"/>
</dbReference>
<accession>A0A8T0GVZ8</accession>